<evidence type="ECO:0000313" key="1">
    <source>
        <dbReference type="EMBL" id="CAG5137865.1"/>
    </source>
</evidence>
<dbReference type="AlphaFoldDB" id="A0A8J2HSX4"/>
<protein>
    <submittedName>
        <fullName evidence="1">Uncharacterized protein</fullName>
    </submittedName>
</protein>
<comment type="caution">
    <text evidence="1">The sequence shown here is derived from an EMBL/GenBank/DDBJ whole genome shotgun (WGS) entry which is preliminary data.</text>
</comment>
<keyword evidence="2" id="KW-1185">Reference proteome</keyword>
<evidence type="ECO:0000313" key="2">
    <source>
        <dbReference type="Proteomes" id="UP000676310"/>
    </source>
</evidence>
<dbReference type="EMBL" id="CAJRGZ010000012">
    <property type="protein sequence ID" value="CAG5137865.1"/>
    <property type="molecule type" value="Genomic_DNA"/>
</dbReference>
<organism evidence="1 2">
    <name type="scientific">Alternaria atra</name>
    <dbReference type="NCBI Taxonomy" id="119953"/>
    <lineage>
        <taxon>Eukaryota</taxon>
        <taxon>Fungi</taxon>
        <taxon>Dikarya</taxon>
        <taxon>Ascomycota</taxon>
        <taxon>Pezizomycotina</taxon>
        <taxon>Dothideomycetes</taxon>
        <taxon>Pleosporomycetidae</taxon>
        <taxon>Pleosporales</taxon>
        <taxon>Pleosporineae</taxon>
        <taxon>Pleosporaceae</taxon>
        <taxon>Alternaria</taxon>
        <taxon>Alternaria sect. Ulocladioides</taxon>
    </lineage>
</organism>
<proteinExistence type="predicted"/>
<name>A0A8J2HSX4_9PLEO</name>
<dbReference type="Proteomes" id="UP000676310">
    <property type="component" value="Unassembled WGS sequence"/>
</dbReference>
<dbReference type="RefSeq" id="XP_043163761.1">
    <property type="nucleotide sequence ID" value="XM_043307826.1"/>
</dbReference>
<gene>
    <name evidence="1" type="ORF">ALTATR162_LOCUS233</name>
</gene>
<dbReference type="GeneID" id="67013763"/>
<sequence>MIFRELESNNMGLVPLGLEGCHPAPFPLCIHVSSQPLQAQFIRFYGASSSTEPSWDYRLLIITDHFRFFSDLIPLRLGASIRRYLASLTIAQPCSPPCVTRSATFPYGKKFFFIRRSL</sequence>
<accession>A0A8J2HSX4</accession>
<reference evidence="1" key="1">
    <citation type="submission" date="2021-05" db="EMBL/GenBank/DDBJ databases">
        <authorList>
            <person name="Stam R."/>
        </authorList>
    </citation>
    <scope>NUCLEOTIDE SEQUENCE</scope>
    <source>
        <strain evidence="1">CS162</strain>
    </source>
</reference>